<dbReference type="Proteomes" id="UP000326757">
    <property type="component" value="Unassembled WGS sequence"/>
</dbReference>
<feature type="compositionally biased region" description="Basic and acidic residues" evidence="6">
    <location>
        <begin position="104"/>
        <end position="118"/>
    </location>
</feature>
<evidence type="ECO:0000256" key="4">
    <source>
        <dbReference type="ARBA" id="ARBA00023054"/>
    </source>
</evidence>
<evidence type="ECO:0000256" key="5">
    <source>
        <dbReference type="HAMAP-Rule" id="MF_03009"/>
    </source>
</evidence>
<evidence type="ECO:0000313" key="8">
    <source>
        <dbReference type="Proteomes" id="UP000326757"/>
    </source>
</evidence>
<comment type="caution">
    <text evidence="7">The sequence shown here is derived from an EMBL/GenBank/DDBJ whole genome shotgun (WGS) entry which is preliminary data.</text>
</comment>
<dbReference type="PANTHER" id="PTHR21681">
    <property type="entry name" value="EUKARYOTIC TRANSLATION INITIATION FACTOR 3 SUBUNIT J"/>
    <property type="match status" value="1"/>
</dbReference>
<evidence type="ECO:0000256" key="3">
    <source>
        <dbReference type="ARBA" id="ARBA00022917"/>
    </source>
</evidence>
<dbReference type="EMBL" id="VIGI01000003">
    <property type="protein sequence ID" value="KAB8302783.1"/>
    <property type="molecule type" value="Genomic_DNA"/>
</dbReference>
<dbReference type="AlphaFoldDB" id="A0A5N6KG85"/>
<comment type="function">
    <text evidence="5">Component of the eukaryotic translation initiation factor 3 (eIF-3) complex, which is involved in protein synthesis of a specialized repertoire of mRNAs and, together with other initiation factors, stimulates binding of mRNA and methionyl-tRNAi to the 40S ribosome. The eIF-3 complex specifically targets and initiates translation of a subset of mRNAs involved in cell proliferation.</text>
</comment>
<comment type="subunit">
    <text evidence="5">Component of the eukaryotic translation initiation factor 3 (eIF-3) complex.</text>
</comment>
<keyword evidence="1 5" id="KW-0963">Cytoplasm</keyword>
<dbReference type="Pfam" id="PF08597">
    <property type="entry name" value="eIF3_subunit"/>
    <property type="match status" value="1"/>
</dbReference>
<keyword evidence="4" id="KW-0175">Coiled coil</keyword>
<proteinExistence type="inferred from homology"/>
<gene>
    <name evidence="5" type="primary">HCR1</name>
    <name evidence="7" type="ORF">EYC80_006129</name>
</gene>
<dbReference type="PANTHER" id="PTHR21681:SF0">
    <property type="entry name" value="EUKARYOTIC TRANSLATION INITIATION FACTOR 3 SUBUNIT J"/>
    <property type="match status" value="1"/>
</dbReference>
<accession>A0A5N6KG85</accession>
<keyword evidence="2 5" id="KW-0396">Initiation factor</keyword>
<keyword evidence="8" id="KW-1185">Reference proteome</keyword>
<feature type="compositionally biased region" description="Basic and acidic residues" evidence="6">
    <location>
        <begin position="79"/>
        <end position="93"/>
    </location>
</feature>
<dbReference type="Gene3D" id="1.10.246.60">
    <property type="entry name" value="Eukaryotic translation initiation factor 3 like domains"/>
    <property type="match status" value="1"/>
</dbReference>
<dbReference type="GO" id="GO:0016282">
    <property type="term" value="C:eukaryotic 43S preinitiation complex"/>
    <property type="evidence" value="ECO:0007669"/>
    <property type="project" value="UniProtKB-UniRule"/>
</dbReference>
<feature type="compositionally biased region" description="Basic and acidic residues" evidence="6">
    <location>
        <begin position="51"/>
        <end position="65"/>
    </location>
</feature>
<dbReference type="OrthoDB" id="20381at2759"/>
<feature type="region of interest" description="Disordered" evidence="6">
    <location>
        <begin position="1"/>
        <end position="118"/>
    </location>
</feature>
<sequence>MPDKWDEESSSEESSEPTPAQNVSTRRKFDDEEDNDDVLDSWSAAEDSEVEREKAKVEAERKAKADALAAANKKSKAQRVAEKQAERARRLAEGSDESSEEDEATRRERLRRTEQESDLKHAEDLFGNIGINSRKSTSAANAVQIDEKNPAATVDLTTLPLFDPRTKQQFEKLRETLVPLITNNVKKAQYIIFLQEFTKQISKDLPSDQIKKIASTLTALSNEKMKEEKAAEKGGKKPMKMTLAMMILCEMALVAIAISQSAQHPLKLRTRPRPTFTRIYSGAKILILCGEIHTMHTQDLPKAKVGPSRMQAGVFGGEITANCAG</sequence>
<dbReference type="GO" id="GO:0001732">
    <property type="term" value="P:formation of cytoplasmic translation initiation complex"/>
    <property type="evidence" value="ECO:0007669"/>
    <property type="project" value="UniProtKB-UniRule"/>
</dbReference>
<dbReference type="FunFam" id="1.10.246.60:FF:000003">
    <property type="entry name" value="Eukaryotic translation initiation factor 3 subunit J"/>
    <property type="match status" value="1"/>
</dbReference>
<dbReference type="HAMAP" id="MF_03009">
    <property type="entry name" value="eIF3j"/>
    <property type="match status" value="1"/>
</dbReference>
<protein>
    <recommendedName>
        <fullName evidence="5">Eukaryotic translation initiation factor 3 subunit J</fullName>
        <shortName evidence="5">eIF3j</shortName>
    </recommendedName>
    <alternativeName>
        <fullName evidence="5">Eukaryotic translation initiation factor 3 30 kDa subunit homolog</fullName>
        <shortName evidence="5">eIF-3 30 kDa subunit homolog</shortName>
    </alternativeName>
</protein>
<evidence type="ECO:0000313" key="7">
    <source>
        <dbReference type="EMBL" id="KAB8302783.1"/>
    </source>
</evidence>
<feature type="compositionally biased region" description="Acidic residues" evidence="6">
    <location>
        <begin position="94"/>
        <end position="103"/>
    </location>
</feature>
<evidence type="ECO:0000256" key="1">
    <source>
        <dbReference type="ARBA" id="ARBA00022490"/>
    </source>
</evidence>
<name>A0A5N6KG85_MONLA</name>
<feature type="compositionally biased region" description="Acidic residues" evidence="6">
    <location>
        <begin position="1"/>
        <end position="15"/>
    </location>
</feature>
<reference evidence="7 8" key="1">
    <citation type="submission" date="2019-06" db="EMBL/GenBank/DDBJ databases">
        <title>Genome Sequence of the Brown Rot Fungal Pathogen Monilinia laxa.</title>
        <authorList>
            <person name="De Miccolis Angelini R.M."/>
            <person name="Landi L."/>
            <person name="Abate D."/>
            <person name="Pollastro S."/>
            <person name="Romanazzi G."/>
            <person name="Faretra F."/>
        </authorList>
    </citation>
    <scope>NUCLEOTIDE SEQUENCE [LARGE SCALE GENOMIC DNA]</scope>
    <source>
        <strain evidence="7 8">Mlax316</strain>
    </source>
</reference>
<dbReference type="GO" id="GO:0033290">
    <property type="term" value="C:eukaryotic 48S preinitiation complex"/>
    <property type="evidence" value="ECO:0007669"/>
    <property type="project" value="UniProtKB-UniRule"/>
</dbReference>
<keyword evidence="3 5" id="KW-0648">Protein biosynthesis</keyword>
<dbReference type="InterPro" id="IPR013906">
    <property type="entry name" value="eIF3j"/>
</dbReference>
<organism evidence="7 8">
    <name type="scientific">Monilinia laxa</name>
    <name type="common">Brown rot fungus</name>
    <name type="synonym">Sclerotinia laxa</name>
    <dbReference type="NCBI Taxonomy" id="61186"/>
    <lineage>
        <taxon>Eukaryota</taxon>
        <taxon>Fungi</taxon>
        <taxon>Dikarya</taxon>
        <taxon>Ascomycota</taxon>
        <taxon>Pezizomycotina</taxon>
        <taxon>Leotiomycetes</taxon>
        <taxon>Helotiales</taxon>
        <taxon>Sclerotiniaceae</taxon>
        <taxon>Monilinia</taxon>
    </lineage>
</organism>
<comment type="subcellular location">
    <subcellularLocation>
        <location evidence="5">Cytoplasm</location>
    </subcellularLocation>
</comment>
<evidence type="ECO:0000256" key="2">
    <source>
        <dbReference type="ARBA" id="ARBA00022540"/>
    </source>
</evidence>
<dbReference type="InterPro" id="IPR023194">
    <property type="entry name" value="eIF3-like_dom_sf"/>
</dbReference>
<dbReference type="GO" id="GO:0005852">
    <property type="term" value="C:eukaryotic translation initiation factor 3 complex"/>
    <property type="evidence" value="ECO:0007669"/>
    <property type="project" value="UniProtKB-UniRule"/>
</dbReference>
<evidence type="ECO:0000256" key="6">
    <source>
        <dbReference type="SAM" id="MobiDB-lite"/>
    </source>
</evidence>
<comment type="similarity">
    <text evidence="5">Belongs to the eIF-3 subunit J family.</text>
</comment>
<dbReference type="GO" id="GO:0003743">
    <property type="term" value="F:translation initiation factor activity"/>
    <property type="evidence" value="ECO:0007669"/>
    <property type="project" value="UniProtKB-UniRule"/>
</dbReference>